<proteinExistence type="inferred from homology"/>
<keyword evidence="8 12" id="KW-0472">Membrane</keyword>
<evidence type="ECO:0000256" key="6">
    <source>
        <dbReference type="ARBA" id="ARBA00022725"/>
    </source>
</evidence>
<feature type="transmembrane region" description="Helical" evidence="12">
    <location>
        <begin position="455"/>
        <end position="476"/>
    </location>
</feature>
<sequence length="488" mass="55745">MGAPTTLTVIGIIFLLFGVFVGWFAFPKMLNNKILESKSLNPRSNMRQMWSHPPLSADFKIYLFNVTNPIEAQKGEKVIIKEIGPYVYHEWKEKENLIDDIDADTVEFSFKNTFVFDEMSTLPLTGDEIIVMPHLAMIGMVTMTKMMKPAALGLVNKAIPYLYPDQTSAFMMGTANDIMWNGLDINCTSEEFASVAICSQIRQNSESLHKISKDHFKFSLFGVKNGTIESNRYTVKRGYTSPATEVGQVIRFNDKHKMDVWPGDECNKIYGTDTTIFQPFITKDTNLASFSGDICRSLTPDYVQETKYNGLNVFEYSAMLVKPEEKCYCLNKKKCLKPGALDLTNCSGAPIIATLPHFYKSEDYLNNVDGLSPQVEKHKIQMYFEPMTGTPLLGYKRLQFNIFLKRESKINVMKTLNEDEKLIPLFWVEEGIALNKTWTNQIKNKLYLPITIMKYVKYIFVVFGIVFIILAVVVNYNSVKTMEITPKY</sequence>
<reference evidence="14" key="1">
    <citation type="submission" date="2010-06" db="EMBL/GenBank/DDBJ databases">
        <authorList>
            <person name="Jiang H."/>
            <person name="Abraham K."/>
            <person name="Ali S."/>
            <person name="Alsbrooks S.L."/>
            <person name="Anim B.N."/>
            <person name="Anosike U.S."/>
            <person name="Attaway T."/>
            <person name="Bandaranaike D.P."/>
            <person name="Battles P.K."/>
            <person name="Bell S.N."/>
            <person name="Bell A.V."/>
            <person name="Beltran B."/>
            <person name="Bickham C."/>
            <person name="Bustamante Y."/>
            <person name="Caleb T."/>
            <person name="Canada A."/>
            <person name="Cardenas V."/>
            <person name="Carter K."/>
            <person name="Chacko J."/>
            <person name="Chandrabose M.N."/>
            <person name="Chavez D."/>
            <person name="Chavez A."/>
            <person name="Chen L."/>
            <person name="Chu H.-S."/>
            <person name="Claassen K.J."/>
            <person name="Cockrell R."/>
            <person name="Collins M."/>
            <person name="Cooper J.A."/>
            <person name="Cree A."/>
            <person name="Curry S.M."/>
            <person name="Da Y."/>
            <person name="Dao M.D."/>
            <person name="Das B."/>
            <person name="Davila M.-L."/>
            <person name="Davy-Carroll L."/>
            <person name="Denson S."/>
            <person name="Dinh H."/>
            <person name="Ebong V.E."/>
            <person name="Edwards J.R."/>
            <person name="Egan A."/>
            <person name="El-Daye J."/>
            <person name="Escobedo L."/>
            <person name="Fernandez S."/>
            <person name="Fernando P.R."/>
            <person name="Flagg N."/>
            <person name="Forbes L.D."/>
            <person name="Fowler R.G."/>
            <person name="Fu Q."/>
            <person name="Gabisi R.A."/>
            <person name="Ganer J."/>
            <person name="Garbino Pronczuk A."/>
            <person name="Garcia R.M."/>
            <person name="Garner T."/>
            <person name="Garrett T.E."/>
            <person name="Gonzalez D.A."/>
            <person name="Hamid H."/>
            <person name="Hawkins E.S."/>
            <person name="Hirani K."/>
            <person name="Hogues M.E."/>
            <person name="Hollins B."/>
            <person name="Hsiao C.-H."/>
            <person name="Jabil R."/>
            <person name="James M.L."/>
            <person name="Jhangiani S.N."/>
            <person name="Johnson B."/>
            <person name="Johnson Q."/>
            <person name="Joshi V."/>
            <person name="Kalu J.B."/>
            <person name="Kam C."/>
            <person name="Kashfia A."/>
            <person name="Keebler J."/>
            <person name="Kisamo H."/>
            <person name="Kovar C.L."/>
            <person name="Lago L.A."/>
            <person name="Lai C.-Y."/>
            <person name="Laidlaw J."/>
            <person name="Lara F."/>
            <person name="Le T.-K."/>
            <person name="Lee S.L."/>
            <person name="Legall F.H."/>
            <person name="Lemon S.J."/>
            <person name="Lewis L.R."/>
            <person name="Li B."/>
            <person name="Liu Y."/>
            <person name="Liu Y.-S."/>
            <person name="Lopez J."/>
            <person name="Lozado R.J."/>
            <person name="Lu J."/>
            <person name="Madu R.C."/>
            <person name="Maheshwari M."/>
            <person name="Maheshwari R."/>
            <person name="Malloy K."/>
            <person name="Martinez E."/>
            <person name="Mathew T."/>
            <person name="Mercado I.C."/>
            <person name="Mercado C."/>
            <person name="Meyer B."/>
            <person name="Montgomery K."/>
            <person name="Morgan M.B."/>
            <person name="Munidasa M."/>
            <person name="Nazareth L.V."/>
            <person name="Nelson J."/>
            <person name="Ng B.M."/>
            <person name="Nguyen N.B."/>
            <person name="Nguyen P.Q."/>
            <person name="Nguyen T."/>
            <person name="Obregon M."/>
            <person name="Okwuonu G.O."/>
            <person name="Onwere C.G."/>
            <person name="Orozco G."/>
            <person name="Parra A."/>
            <person name="Patel S."/>
            <person name="Patil S."/>
            <person name="Perez A."/>
            <person name="Perez Y."/>
            <person name="Pham C."/>
            <person name="Primus E.L."/>
            <person name="Pu L.-L."/>
            <person name="Puazo M."/>
            <person name="Qin X."/>
            <person name="Quiroz J.B."/>
            <person name="Reese J."/>
            <person name="Richards S."/>
            <person name="Rives C.M."/>
            <person name="Robberts R."/>
            <person name="Ruiz S.J."/>
            <person name="Ruiz M.J."/>
            <person name="Santibanez J."/>
            <person name="Schneider B.W."/>
            <person name="Sisson I."/>
            <person name="Smith M."/>
            <person name="Sodergren E."/>
            <person name="Song X.-Z."/>
            <person name="Song B.B."/>
            <person name="Summersgill H."/>
            <person name="Thelus R."/>
            <person name="Thornton R.D."/>
            <person name="Trejos Z.Y."/>
            <person name="Usmani K."/>
            <person name="Vattathil S."/>
            <person name="Villasana D."/>
            <person name="Walker D.L."/>
            <person name="Wang S."/>
            <person name="Wang K."/>
            <person name="White C.S."/>
            <person name="Williams A.C."/>
            <person name="Williamson J."/>
            <person name="Wilson K."/>
            <person name="Woghiren I.O."/>
            <person name="Woodworth J.R."/>
            <person name="Worley K.C."/>
            <person name="Wright R.A."/>
            <person name="Wu W."/>
            <person name="Young L."/>
            <person name="Zhang L."/>
            <person name="Zhang J."/>
            <person name="Zhu Y."/>
            <person name="Muzny D.M."/>
            <person name="Weinstock G."/>
            <person name="Gibbs R.A."/>
        </authorList>
    </citation>
    <scope>NUCLEOTIDE SEQUENCE [LARGE SCALE GENOMIC DNA]</scope>
    <source>
        <strain evidence="14">LSR1</strain>
    </source>
</reference>
<feature type="transmembrane region" description="Helical" evidence="12">
    <location>
        <begin position="6"/>
        <end position="26"/>
    </location>
</feature>
<evidence type="ECO:0000256" key="7">
    <source>
        <dbReference type="ARBA" id="ARBA00022989"/>
    </source>
</evidence>
<evidence type="ECO:0000256" key="8">
    <source>
        <dbReference type="ARBA" id="ARBA00023136"/>
    </source>
</evidence>
<dbReference type="GO" id="GO:0005886">
    <property type="term" value="C:plasma membrane"/>
    <property type="evidence" value="ECO:0007669"/>
    <property type="project" value="UniProtKB-SubCell"/>
</dbReference>
<dbReference type="KEGG" id="api:100166653"/>
<keyword evidence="11" id="KW-0325">Glycoprotein</keyword>
<evidence type="ECO:0000256" key="12">
    <source>
        <dbReference type="SAM" id="Phobius"/>
    </source>
</evidence>
<dbReference type="GO" id="GO:0005044">
    <property type="term" value="F:scavenger receptor activity"/>
    <property type="evidence" value="ECO:0007669"/>
    <property type="project" value="TreeGrafter"/>
</dbReference>
<evidence type="ECO:0008006" key="15">
    <source>
        <dbReference type="Google" id="ProtNLM"/>
    </source>
</evidence>
<name>A0A8R2A9Q8_ACYPI</name>
<dbReference type="OrthoDB" id="10024078at2759"/>
<keyword evidence="7 12" id="KW-1133">Transmembrane helix</keyword>
<keyword evidence="3" id="KW-1003">Cell membrane</keyword>
<evidence type="ECO:0000256" key="1">
    <source>
        <dbReference type="ARBA" id="ARBA00004651"/>
    </source>
</evidence>
<dbReference type="GO" id="GO:0007608">
    <property type="term" value="P:sensory perception of smell"/>
    <property type="evidence" value="ECO:0007669"/>
    <property type="project" value="UniProtKB-KW"/>
</dbReference>
<dbReference type="Pfam" id="PF01130">
    <property type="entry name" value="CD36"/>
    <property type="match status" value="1"/>
</dbReference>
<accession>A0A8R2A9Q8</accession>
<keyword evidence="6" id="KW-0552">Olfaction</keyword>
<keyword evidence="14" id="KW-1185">Reference proteome</keyword>
<evidence type="ECO:0000256" key="9">
    <source>
        <dbReference type="ARBA" id="ARBA00023157"/>
    </source>
</evidence>
<evidence type="ECO:0000256" key="5">
    <source>
        <dbReference type="ARBA" id="ARBA00022692"/>
    </source>
</evidence>
<reference evidence="13" key="2">
    <citation type="submission" date="2022-06" db="UniProtKB">
        <authorList>
            <consortium name="EnsemblMetazoa"/>
        </authorList>
    </citation>
    <scope>IDENTIFICATION</scope>
</reference>
<evidence type="ECO:0000256" key="4">
    <source>
        <dbReference type="ARBA" id="ARBA00022606"/>
    </source>
</evidence>
<protein>
    <recommendedName>
        <fullName evidence="15">Sensory neuron membrane protein 1</fullName>
    </recommendedName>
</protein>
<dbReference type="InterPro" id="IPR002159">
    <property type="entry name" value="CD36_fam"/>
</dbReference>
<dbReference type="PANTHER" id="PTHR11923:SF69">
    <property type="entry name" value="SENSORY NEURON MEMBRANE PROTEIN 1"/>
    <property type="match status" value="1"/>
</dbReference>
<dbReference type="PANTHER" id="PTHR11923">
    <property type="entry name" value="SCAVENGER RECEPTOR CLASS B TYPE-1 SR-B1"/>
    <property type="match status" value="1"/>
</dbReference>
<keyword evidence="4" id="KW-0716">Sensory transduction</keyword>
<dbReference type="GO" id="GO:0005737">
    <property type="term" value="C:cytoplasm"/>
    <property type="evidence" value="ECO:0007669"/>
    <property type="project" value="TreeGrafter"/>
</dbReference>
<dbReference type="EnsemblMetazoa" id="XM_003240711.4">
    <property type="protein sequence ID" value="XP_003240759.4"/>
    <property type="gene ID" value="LOC100166653"/>
</dbReference>
<dbReference type="PRINTS" id="PR01609">
    <property type="entry name" value="CD36FAMILY"/>
</dbReference>
<keyword evidence="5 12" id="KW-0812">Transmembrane</keyword>
<evidence type="ECO:0000256" key="11">
    <source>
        <dbReference type="ARBA" id="ARBA00023180"/>
    </source>
</evidence>
<evidence type="ECO:0000256" key="3">
    <source>
        <dbReference type="ARBA" id="ARBA00022475"/>
    </source>
</evidence>
<dbReference type="AlphaFoldDB" id="A0A8R2A9Q8"/>
<keyword evidence="9" id="KW-1015">Disulfide bond</keyword>
<dbReference type="Proteomes" id="UP000007819">
    <property type="component" value="Chromosome A2"/>
</dbReference>
<dbReference type="GeneID" id="100166653"/>
<organism evidence="13 14">
    <name type="scientific">Acyrthosiphon pisum</name>
    <name type="common">Pea aphid</name>
    <dbReference type="NCBI Taxonomy" id="7029"/>
    <lineage>
        <taxon>Eukaryota</taxon>
        <taxon>Metazoa</taxon>
        <taxon>Ecdysozoa</taxon>
        <taxon>Arthropoda</taxon>
        <taxon>Hexapoda</taxon>
        <taxon>Insecta</taxon>
        <taxon>Pterygota</taxon>
        <taxon>Neoptera</taxon>
        <taxon>Paraneoptera</taxon>
        <taxon>Hemiptera</taxon>
        <taxon>Sternorrhyncha</taxon>
        <taxon>Aphidomorpha</taxon>
        <taxon>Aphidoidea</taxon>
        <taxon>Aphididae</taxon>
        <taxon>Macrosiphini</taxon>
        <taxon>Acyrthosiphon</taxon>
    </lineage>
</organism>
<evidence type="ECO:0000256" key="2">
    <source>
        <dbReference type="ARBA" id="ARBA00010532"/>
    </source>
</evidence>
<comment type="subcellular location">
    <subcellularLocation>
        <location evidence="1">Cell membrane</location>
        <topology evidence="1">Multi-pass membrane protein</topology>
    </subcellularLocation>
</comment>
<keyword evidence="10" id="KW-0675">Receptor</keyword>
<evidence type="ECO:0000256" key="10">
    <source>
        <dbReference type="ARBA" id="ARBA00023170"/>
    </source>
</evidence>
<evidence type="ECO:0000313" key="13">
    <source>
        <dbReference type="EnsemblMetazoa" id="XP_003240759.4"/>
    </source>
</evidence>
<dbReference type="RefSeq" id="XP_003240759.4">
    <property type="nucleotide sequence ID" value="XM_003240711.4"/>
</dbReference>
<comment type="similarity">
    <text evidence="2">Belongs to the CD36 family.</text>
</comment>
<evidence type="ECO:0000313" key="14">
    <source>
        <dbReference type="Proteomes" id="UP000007819"/>
    </source>
</evidence>